<proteinExistence type="predicted"/>
<dbReference type="HOGENOM" id="CLU_1090074_0_0_1"/>
<gene>
    <name evidence="1" type="ORF">GALMADRAFT_280944</name>
</gene>
<dbReference type="EMBL" id="KL142386">
    <property type="protein sequence ID" value="KDR73202.1"/>
    <property type="molecule type" value="Genomic_DNA"/>
</dbReference>
<dbReference type="AlphaFoldDB" id="A0A067ST23"/>
<accession>A0A067ST23</accession>
<reference evidence="2" key="1">
    <citation type="journal article" date="2014" name="Proc. Natl. Acad. Sci. U.S.A.">
        <title>Extensive sampling of basidiomycete genomes demonstrates inadequacy of the white-rot/brown-rot paradigm for wood decay fungi.</title>
        <authorList>
            <person name="Riley R."/>
            <person name="Salamov A.A."/>
            <person name="Brown D.W."/>
            <person name="Nagy L.G."/>
            <person name="Floudas D."/>
            <person name="Held B.W."/>
            <person name="Levasseur A."/>
            <person name="Lombard V."/>
            <person name="Morin E."/>
            <person name="Otillar R."/>
            <person name="Lindquist E.A."/>
            <person name="Sun H."/>
            <person name="LaButti K.M."/>
            <person name="Schmutz J."/>
            <person name="Jabbour D."/>
            <person name="Luo H."/>
            <person name="Baker S.E."/>
            <person name="Pisabarro A.G."/>
            <person name="Walton J.D."/>
            <person name="Blanchette R.A."/>
            <person name="Henrissat B."/>
            <person name="Martin F."/>
            <person name="Cullen D."/>
            <person name="Hibbett D.S."/>
            <person name="Grigoriev I.V."/>
        </authorList>
    </citation>
    <scope>NUCLEOTIDE SEQUENCE [LARGE SCALE GENOMIC DNA]</scope>
    <source>
        <strain evidence="2">CBS 339.88</strain>
    </source>
</reference>
<organism evidence="1 2">
    <name type="scientific">Galerina marginata (strain CBS 339.88)</name>
    <dbReference type="NCBI Taxonomy" id="685588"/>
    <lineage>
        <taxon>Eukaryota</taxon>
        <taxon>Fungi</taxon>
        <taxon>Dikarya</taxon>
        <taxon>Basidiomycota</taxon>
        <taxon>Agaricomycotina</taxon>
        <taxon>Agaricomycetes</taxon>
        <taxon>Agaricomycetidae</taxon>
        <taxon>Agaricales</taxon>
        <taxon>Agaricineae</taxon>
        <taxon>Strophariaceae</taxon>
        <taxon>Galerina</taxon>
    </lineage>
</organism>
<keyword evidence="2" id="KW-1185">Reference proteome</keyword>
<evidence type="ECO:0000313" key="2">
    <source>
        <dbReference type="Proteomes" id="UP000027222"/>
    </source>
</evidence>
<name>A0A067ST23_GALM3</name>
<protein>
    <submittedName>
        <fullName evidence="1">Uncharacterized protein</fullName>
    </submittedName>
</protein>
<evidence type="ECO:0000313" key="1">
    <source>
        <dbReference type="EMBL" id="KDR73202.1"/>
    </source>
</evidence>
<sequence>MIWKEQALIFNTKFYIPKNEGKLSKYPMPKLQYPHRSENTNRHGFHNALGEREIPTSANGPYGNIVKLLSIIRSRGIGADNDAKNADKEGDDGKFEGFKAIQFVSFRREGVFFQAPVGDSRRPVQVNSSGGLAGLVSEDEALVPRASRRDFICDERKSLSIQMGWIQKQKSKMLFSVDVIACRLGEREKEYQFHSALELGKSEKVEDGEVMSKFGRQGNKFSKYAPVGHKLLAFLLLCPRRRGGSTTAAAEEAED</sequence>
<dbReference type="Proteomes" id="UP000027222">
    <property type="component" value="Unassembled WGS sequence"/>
</dbReference>